<reference evidence="1" key="1">
    <citation type="submission" date="2022-07" db="EMBL/GenBank/DDBJ databases">
        <title>Phylogenomic reconstructions and comparative analyses of Kickxellomycotina fungi.</title>
        <authorList>
            <person name="Reynolds N.K."/>
            <person name="Stajich J.E."/>
            <person name="Barry K."/>
            <person name="Grigoriev I.V."/>
            <person name="Crous P."/>
            <person name="Smith M.E."/>
        </authorList>
    </citation>
    <scope>NUCLEOTIDE SEQUENCE</scope>
    <source>
        <strain evidence="1">CBS 109366</strain>
    </source>
</reference>
<sequence>MVIDKSAAIRDIMNREEPIVAGLYPHRMGKSMFLGMLADFLGAVSDTPYSERRARYEQYAVYQEDPEFFNSNIGRYVVFNLDMKYISEGDLFDICDMIPTLMEVFYLLFDCKSVVIVDGYDAPFINTLLHPGDWEMTDGQLEDHKEFFSGILEDNPHLHKGILAGVFDVRSSSLESVLNSIPTFLAHTGYTDNMANPFQRAFGFTVQDVWAVINQYVDQLWPARNSCTDVWRFKARVFAGLLLQSDGYRIGTVHRIFCPFSVMAFLEQLDRVTTATELAFDSFSFWCETDHLDRDLAVDTSSVHDMARYLRHLATAFDRQREFQRTSSLATRLGRAKCLNDNMIARIASQPSEQNELGYSDDTEAELVRICTVDSSGLIDELLEDEDFSAATVVQVLYQAGYLAPVAQHRMGIPSKATYDKVAELSRQILPDFILGWSD</sequence>
<proteinExistence type="predicted"/>
<dbReference type="Proteomes" id="UP001140234">
    <property type="component" value="Unassembled WGS sequence"/>
</dbReference>
<organism evidence="1 2">
    <name type="scientific">Coemansia nantahalensis</name>
    <dbReference type="NCBI Taxonomy" id="2789366"/>
    <lineage>
        <taxon>Eukaryota</taxon>
        <taxon>Fungi</taxon>
        <taxon>Fungi incertae sedis</taxon>
        <taxon>Zoopagomycota</taxon>
        <taxon>Kickxellomycotina</taxon>
        <taxon>Kickxellomycetes</taxon>
        <taxon>Kickxellales</taxon>
        <taxon>Kickxellaceae</taxon>
        <taxon>Coemansia</taxon>
    </lineage>
</organism>
<protein>
    <submittedName>
        <fullName evidence="1">Uncharacterized protein</fullName>
    </submittedName>
</protein>
<gene>
    <name evidence="1" type="ORF">IWQ57_001657</name>
</gene>
<comment type="caution">
    <text evidence="1">The sequence shown here is derived from an EMBL/GenBank/DDBJ whole genome shotgun (WGS) entry which is preliminary data.</text>
</comment>
<accession>A0ACC1K3K8</accession>
<evidence type="ECO:0000313" key="2">
    <source>
        <dbReference type="Proteomes" id="UP001140234"/>
    </source>
</evidence>
<keyword evidence="2" id="KW-1185">Reference proteome</keyword>
<name>A0ACC1K3K8_9FUNG</name>
<dbReference type="EMBL" id="JANBUJ010000331">
    <property type="protein sequence ID" value="KAJ2772695.1"/>
    <property type="molecule type" value="Genomic_DNA"/>
</dbReference>
<evidence type="ECO:0000313" key="1">
    <source>
        <dbReference type="EMBL" id="KAJ2772695.1"/>
    </source>
</evidence>